<reference evidence="1" key="2">
    <citation type="submission" date="2021-01" db="UniProtKB">
        <authorList>
            <consortium name="EnsemblPlants"/>
        </authorList>
    </citation>
    <scope>IDENTIFICATION</scope>
</reference>
<accession>A0A7N2LIX7</accession>
<dbReference type="EMBL" id="LRBV02000004">
    <property type="status" value="NOT_ANNOTATED_CDS"/>
    <property type="molecule type" value="Genomic_DNA"/>
</dbReference>
<sequence length="136" mass="16239">MLGSECLDRRSSHRAWIGDRESGLALVADRRAWIGILLAVLGSEFFSPCLDRRQREWIESSSRHRAPCLDRRQREWIGVLLDAVLPARIGDREWIGKRNSRTESREWRERETLVSGDWRDWVWRDRVWRDNPEGER</sequence>
<name>A0A7N2LIX7_QUELO</name>
<dbReference type="Proteomes" id="UP000594261">
    <property type="component" value="Chromosome 4"/>
</dbReference>
<evidence type="ECO:0000313" key="2">
    <source>
        <dbReference type="Proteomes" id="UP000594261"/>
    </source>
</evidence>
<dbReference type="Gramene" id="QL04p054818:mrna">
    <property type="protein sequence ID" value="QL04p054818:mrna:CDS:1"/>
    <property type="gene ID" value="QL04p054818"/>
</dbReference>
<keyword evidence="2" id="KW-1185">Reference proteome</keyword>
<organism evidence="1 2">
    <name type="scientific">Quercus lobata</name>
    <name type="common">Valley oak</name>
    <dbReference type="NCBI Taxonomy" id="97700"/>
    <lineage>
        <taxon>Eukaryota</taxon>
        <taxon>Viridiplantae</taxon>
        <taxon>Streptophyta</taxon>
        <taxon>Embryophyta</taxon>
        <taxon>Tracheophyta</taxon>
        <taxon>Spermatophyta</taxon>
        <taxon>Magnoliopsida</taxon>
        <taxon>eudicotyledons</taxon>
        <taxon>Gunneridae</taxon>
        <taxon>Pentapetalae</taxon>
        <taxon>rosids</taxon>
        <taxon>fabids</taxon>
        <taxon>Fagales</taxon>
        <taxon>Fagaceae</taxon>
        <taxon>Quercus</taxon>
    </lineage>
</organism>
<dbReference type="AlphaFoldDB" id="A0A7N2LIX7"/>
<dbReference type="EnsemblPlants" id="QL04p054818:mrna">
    <property type="protein sequence ID" value="QL04p054818:mrna:CDS:1"/>
    <property type="gene ID" value="QL04p054818"/>
</dbReference>
<reference evidence="1 2" key="1">
    <citation type="journal article" date="2016" name="G3 (Bethesda)">
        <title>First Draft Assembly and Annotation of the Genome of a California Endemic Oak Quercus lobata Nee (Fagaceae).</title>
        <authorList>
            <person name="Sork V.L."/>
            <person name="Fitz-Gibbon S.T."/>
            <person name="Puiu D."/>
            <person name="Crepeau M."/>
            <person name="Gugger P.F."/>
            <person name="Sherman R."/>
            <person name="Stevens K."/>
            <person name="Langley C.H."/>
            <person name="Pellegrini M."/>
            <person name="Salzberg S.L."/>
        </authorList>
    </citation>
    <scope>NUCLEOTIDE SEQUENCE [LARGE SCALE GENOMIC DNA]</scope>
    <source>
        <strain evidence="1 2">cv. SW786</strain>
    </source>
</reference>
<protein>
    <submittedName>
        <fullName evidence="1">Uncharacterized protein</fullName>
    </submittedName>
</protein>
<evidence type="ECO:0000313" key="1">
    <source>
        <dbReference type="EnsemblPlants" id="QL04p054818:mrna:CDS:1"/>
    </source>
</evidence>
<proteinExistence type="predicted"/>
<dbReference type="InParanoid" id="A0A7N2LIX7"/>